<proteinExistence type="predicted"/>
<reference evidence="2" key="1">
    <citation type="submission" date="2020-11" db="EMBL/GenBank/DDBJ databases">
        <authorList>
            <person name="Whitehead M."/>
        </authorList>
    </citation>
    <scope>NUCLEOTIDE SEQUENCE</scope>
    <source>
        <strain evidence="2">EGII</strain>
    </source>
</reference>
<dbReference type="AlphaFoldDB" id="A0A811USQ9"/>
<dbReference type="Proteomes" id="UP000606786">
    <property type="component" value="Unassembled WGS sequence"/>
</dbReference>
<feature type="non-terminal residue" evidence="2">
    <location>
        <position position="97"/>
    </location>
</feature>
<evidence type="ECO:0000313" key="2">
    <source>
        <dbReference type="EMBL" id="CAD7001734.1"/>
    </source>
</evidence>
<name>A0A811USQ9_CERCA</name>
<feature type="compositionally biased region" description="Low complexity" evidence="1">
    <location>
        <begin position="73"/>
        <end position="91"/>
    </location>
</feature>
<feature type="non-terminal residue" evidence="2">
    <location>
        <position position="1"/>
    </location>
</feature>
<protein>
    <submittedName>
        <fullName evidence="2">(Mediterranean fruit fly) hypothetical protein</fullName>
    </submittedName>
</protein>
<feature type="region of interest" description="Disordered" evidence="1">
    <location>
        <begin position="73"/>
        <end position="97"/>
    </location>
</feature>
<evidence type="ECO:0000313" key="3">
    <source>
        <dbReference type="Proteomes" id="UP000606786"/>
    </source>
</evidence>
<accession>A0A811USQ9</accession>
<sequence length="97" mass="11004">ASTNVSQLSDFGLGGSTATYTSIALLYTTNETADTPSKSKYAFYQTMASGRTNNISKAHQQQLYQQKRVLALQRHQQQQYHHQQQLQHQQHPLNTPN</sequence>
<keyword evidence="3" id="KW-1185">Reference proteome</keyword>
<dbReference type="EMBL" id="CAJHJT010000023">
    <property type="protein sequence ID" value="CAD7001734.1"/>
    <property type="molecule type" value="Genomic_DNA"/>
</dbReference>
<gene>
    <name evidence="2" type="ORF">CCAP1982_LOCUS10224</name>
</gene>
<organism evidence="2 3">
    <name type="scientific">Ceratitis capitata</name>
    <name type="common">Mediterranean fruit fly</name>
    <name type="synonym">Tephritis capitata</name>
    <dbReference type="NCBI Taxonomy" id="7213"/>
    <lineage>
        <taxon>Eukaryota</taxon>
        <taxon>Metazoa</taxon>
        <taxon>Ecdysozoa</taxon>
        <taxon>Arthropoda</taxon>
        <taxon>Hexapoda</taxon>
        <taxon>Insecta</taxon>
        <taxon>Pterygota</taxon>
        <taxon>Neoptera</taxon>
        <taxon>Endopterygota</taxon>
        <taxon>Diptera</taxon>
        <taxon>Brachycera</taxon>
        <taxon>Muscomorpha</taxon>
        <taxon>Tephritoidea</taxon>
        <taxon>Tephritidae</taxon>
        <taxon>Ceratitis</taxon>
        <taxon>Ceratitis</taxon>
    </lineage>
</organism>
<comment type="caution">
    <text evidence="2">The sequence shown here is derived from an EMBL/GenBank/DDBJ whole genome shotgun (WGS) entry which is preliminary data.</text>
</comment>
<evidence type="ECO:0000256" key="1">
    <source>
        <dbReference type="SAM" id="MobiDB-lite"/>
    </source>
</evidence>